<dbReference type="SUPFAM" id="SSF55136">
    <property type="entry name" value="Probable bacterial effector-binding domain"/>
    <property type="match status" value="1"/>
</dbReference>
<keyword evidence="2" id="KW-1185">Reference proteome</keyword>
<gene>
    <name evidence="1" type="ORF">ACFPH6_45875</name>
</gene>
<dbReference type="Gene3D" id="3.20.80.10">
    <property type="entry name" value="Regulatory factor, effector binding domain"/>
    <property type="match status" value="1"/>
</dbReference>
<proteinExistence type="predicted"/>
<organism evidence="1 2">
    <name type="scientific">Streptomyces xiangluensis</name>
    <dbReference type="NCBI Taxonomy" id="2665720"/>
    <lineage>
        <taxon>Bacteria</taxon>
        <taxon>Bacillati</taxon>
        <taxon>Actinomycetota</taxon>
        <taxon>Actinomycetes</taxon>
        <taxon>Kitasatosporales</taxon>
        <taxon>Streptomycetaceae</taxon>
        <taxon>Streptomyces</taxon>
    </lineage>
</organism>
<evidence type="ECO:0000313" key="1">
    <source>
        <dbReference type="EMBL" id="MFC4471739.1"/>
    </source>
</evidence>
<reference evidence="2" key="1">
    <citation type="journal article" date="2019" name="Int. J. Syst. Evol. Microbiol.">
        <title>The Global Catalogue of Microorganisms (GCM) 10K type strain sequencing project: providing services to taxonomists for standard genome sequencing and annotation.</title>
        <authorList>
            <consortium name="The Broad Institute Genomics Platform"/>
            <consortium name="The Broad Institute Genome Sequencing Center for Infectious Disease"/>
            <person name="Wu L."/>
            <person name="Ma J."/>
        </authorList>
    </citation>
    <scope>NUCLEOTIDE SEQUENCE [LARGE SCALE GENOMIC DNA]</scope>
    <source>
        <strain evidence="2">DT43</strain>
    </source>
</reference>
<accession>A0ABV8Z2P2</accession>
<protein>
    <submittedName>
        <fullName evidence="1">GyrI-like domain-containing protein</fullName>
    </submittedName>
</protein>
<evidence type="ECO:0000313" key="2">
    <source>
        <dbReference type="Proteomes" id="UP001596012"/>
    </source>
</evidence>
<dbReference type="InterPro" id="IPR011256">
    <property type="entry name" value="Reg_factor_effector_dom_sf"/>
</dbReference>
<dbReference type="EMBL" id="JBHSFG010000095">
    <property type="protein sequence ID" value="MFC4471739.1"/>
    <property type="molecule type" value="Genomic_DNA"/>
</dbReference>
<comment type="caution">
    <text evidence="1">The sequence shown here is derived from an EMBL/GenBank/DDBJ whole genome shotgun (WGS) entry which is preliminary data.</text>
</comment>
<dbReference type="Proteomes" id="UP001596012">
    <property type="component" value="Unassembled WGS sequence"/>
</dbReference>
<name>A0ABV8Z2P2_9ACTN</name>
<dbReference type="RefSeq" id="WP_386354313.1">
    <property type="nucleotide sequence ID" value="NZ_JBHSFG010000095.1"/>
</dbReference>
<sequence>MTPTVFSAPPDRIQRPDVTVMQQTTVDELPRIQQLWPSFEKLVGLRGRKMYAQIDVRQNTYTVCTPVKEDDRPDRLGLQLGTLPGGCYLRGRLVGEPPQIYGQIADGMAELEAMLPADDARPLVEFYRRHDQIELWVPIRS</sequence>